<proteinExistence type="inferred from homology"/>
<dbReference type="GO" id="GO:0005739">
    <property type="term" value="C:mitochondrion"/>
    <property type="evidence" value="ECO:0007669"/>
    <property type="project" value="TreeGrafter"/>
</dbReference>
<dbReference type="SMART" id="SM00733">
    <property type="entry name" value="Mterf"/>
    <property type="match status" value="4"/>
</dbReference>
<dbReference type="GO" id="GO:0006390">
    <property type="term" value="P:mitochondrial transcription"/>
    <property type="evidence" value="ECO:0007669"/>
    <property type="project" value="TreeGrafter"/>
</dbReference>
<dbReference type="Gene3D" id="1.25.70.10">
    <property type="entry name" value="Transcription termination factor 3, mitochondrial"/>
    <property type="match status" value="1"/>
</dbReference>
<feature type="region of interest" description="Disordered" evidence="3">
    <location>
        <begin position="232"/>
        <end position="277"/>
    </location>
</feature>
<name>A0AAV7C8A8_ENGPU</name>
<dbReference type="PANTHER" id="PTHR13068">
    <property type="entry name" value="CGI-12 PROTEIN-RELATED"/>
    <property type="match status" value="1"/>
</dbReference>
<keyword evidence="5" id="KW-1185">Reference proteome</keyword>
<evidence type="ECO:0000313" key="5">
    <source>
        <dbReference type="Proteomes" id="UP000824782"/>
    </source>
</evidence>
<dbReference type="GO" id="GO:0061668">
    <property type="term" value="P:mitochondrial ribosome assembly"/>
    <property type="evidence" value="ECO:0007669"/>
    <property type="project" value="TreeGrafter"/>
</dbReference>
<dbReference type="Proteomes" id="UP000824782">
    <property type="component" value="Unassembled WGS sequence"/>
</dbReference>
<dbReference type="InterPro" id="IPR038538">
    <property type="entry name" value="MTERF_sf"/>
</dbReference>
<evidence type="ECO:0000256" key="1">
    <source>
        <dbReference type="ARBA" id="ARBA00007692"/>
    </source>
</evidence>
<dbReference type="EMBL" id="WNYA01000003">
    <property type="protein sequence ID" value="KAG8580672.1"/>
    <property type="molecule type" value="Genomic_DNA"/>
</dbReference>
<feature type="compositionally biased region" description="Acidic residues" evidence="3">
    <location>
        <begin position="238"/>
        <end position="263"/>
    </location>
</feature>
<reference evidence="4" key="1">
    <citation type="thesis" date="2020" institute="ProQuest LLC" country="789 East Eisenhower Parkway, Ann Arbor, MI, USA">
        <title>Comparative Genomics and Chromosome Evolution.</title>
        <authorList>
            <person name="Mudd A.B."/>
        </authorList>
    </citation>
    <scope>NUCLEOTIDE SEQUENCE</scope>
    <source>
        <strain evidence="4">237g6f4</strain>
        <tissue evidence="4">Blood</tissue>
    </source>
</reference>
<evidence type="ECO:0000256" key="3">
    <source>
        <dbReference type="SAM" id="MobiDB-lite"/>
    </source>
</evidence>
<accession>A0AAV7C8A8</accession>
<dbReference type="PANTHER" id="PTHR13068:SF203">
    <property type="entry name" value="TRANSCRIPTION TERMINATION FACTOR 4, MITOCHONDRIAL"/>
    <property type="match status" value="1"/>
</dbReference>
<gene>
    <name evidence="4" type="ORF">GDO81_007383</name>
</gene>
<dbReference type="GO" id="GO:0003676">
    <property type="term" value="F:nucleic acid binding"/>
    <property type="evidence" value="ECO:0007669"/>
    <property type="project" value="InterPro"/>
</dbReference>
<evidence type="ECO:0008006" key="6">
    <source>
        <dbReference type="Google" id="ProtNLM"/>
    </source>
</evidence>
<comment type="caution">
    <text evidence="4">The sequence shown here is derived from an EMBL/GenBank/DDBJ whole genome shotgun (WGS) entry which is preliminary data.</text>
</comment>
<dbReference type="Pfam" id="PF02536">
    <property type="entry name" value="mTERF"/>
    <property type="match status" value="1"/>
</dbReference>
<comment type="similarity">
    <text evidence="1">Belongs to the mTERF family.</text>
</comment>
<dbReference type="AlphaFoldDB" id="A0AAV7C8A8"/>
<sequence length="277" mass="31983">MSSIPIARQALLELGFSEEQTEKIQGMRCPQHKIPNIKELCFIGLSPKTVLRILEERPELLKMTDKELRNRVDALRVLGLGEGSLQNSLSRCPALLSVPRSHLQAVIHCLKNRCQFTSLQVLKILHAAPETLTQDPSHIEDLFQYVYFRMGAKHQDIISSQVFETSVNEIKVRHQFLERLGKFQPPDKKRVCPPSNPKLKEVIQLSEEDFLTRVAHSSSEELDTFRKILEREEREGAQDIEDEEDELINNDDDSASENEDYEENVQGYKSKRRHKKK</sequence>
<organism evidence="4 5">
    <name type="scientific">Engystomops pustulosus</name>
    <name type="common">Tungara frog</name>
    <name type="synonym">Physalaemus pustulosus</name>
    <dbReference type="NCBI Taxonomy" id="76066"/>
    <lineage>
        <taxon>Eukaryota</taxon>
        <taxon>Metazoa</taxon>
        <taxon>Chordata</taxon>
        <taxon>Craniata</taxon>
        <taxon>Vertebrata</taxon>
        <taxon>Euteleostomi</taxon>
        <taxon>Amphibia</taxon>
        <taxon>Batrachia</taxon>
        <taxon>Anura</taxon>
        <taxon>Neobatrachia</taxon>
        <taxon>Hyloidea</taxon>
        <taxon>Leptodactylidae</taxon>
        <taxon>Leiuperinae</taxon>
        <taxon>Engystomops</taxon>
    </lineage>
</organism>
<evidence type="ECO:0000313" key="4">
    <source>
        <dbReference type="EMBL" id="KAG8580672.1"/>
    </source>
</evidence>
<evidence type="ECO:0000256" key="2">
    <source>
        <dbReference type="ARBA" id="ARBA00022946"/>
    </source>
</evidence>
<dbReference type="InterPro" id="IPR003690">
    <property type="entry name" value="MTERF"/>
</dbReference>
<keyword evidence="2" id="KW-0809">Transit peptide</keyword>
<protein>
    <recommendedName>
        <fullName evidence="6">Transcription termination factor 4, mitochondrial</fullName>
    </recommendedName>
</protein>